<feature type="binding site" evidence="12">
    <location>
        <position position="218"/>
    </location>
    <ligand>
        <name>[4Fe-4S] cluster</name>
        <dbReference type="ChEBI" id="CHEBI:49883"/>
    </ligand>
</feature>
<dbReference type="EC" id="4.2.99.18" evidence="12"/>
<dbReference type="GO" id="GO:0046872">
    <property type="term" value="F:metal ion binding"/>
    <property type="evidence" value="ECO:0007669"/>
    <property type="project" value="UniProtKB-KW"/>
</dbReference>
<dbReference type="InterPro" id="IPR003651">
    <property type="entry name" value="Endonuclease3_FeS-loop_motif"/>
</dbReference>
<keyword evidence="7 12" id="KW-0411">Iron-sulfur</keyword>
<dbReference type="GO" id="GO:0003677">
    <property type="term" value="F:DNA binding"/>
    <property type="evidence" value="ECO:0007669"/>
    <property type="project" value="UniProtKB-UniRule"/>
</dbReference>
<sequence length="235" mass="26229">MSMISRYLAYVKQIVIIFVWGIKVMQRDRVEAILHLLRAAYPGARSRLNFRNPFELLVAAILSAQTTDDQVNKVTGELFRRYPTPEVLAAADPEEVAACIKSLGLYRTKAAHLVAACRTLVREYGGRVPDKLEDLLRLPGVGRKVANVVLSNAFGRDVIAVDTHVFRVANRLGLARAGDVRETERQLMAALPPGSRGEAHHLLIYHGREVCRARNPRCRDCTLRSYCREAGGLPE</sequence>
<dbReference type="NCBIfam" id="TIGR01083">
    <property type="entry name" value="nth"/>
    <property type="match status" value="1"/>
</dbReference>
<keyword evidence="3 12" id="KW-0479">Metal-binding</keyword>
<evidence type="ECO:0000256" key="12">
    <source>
        <dbReference type="HAMAP-Rule" id="MF_00942"/>
    </source>
</evidence>
<dbReference type="PANTHER" id="PTHR10359">
    <property type="entry name" value="A/G-SPECIFIC ADENINE GLYCOSYLASE/ENDONUCLEASE III"/>
    <property type="match status" value="1"/>
</dbReference>
<dbReference type="InterPro" id="IPR005759">
    <property type="entry name" value="Nth"/>
</dbReference>
<dbReference type="GO" id="GO:0051539">
    <property type="term" value="F:4 iron, 4 sulfur cluster binding"/>
    <property type="evidence" value="ECO:0007669"/>
    <property type="project" value="UniProtKB-UniRule"/>
</dbReference>
<evidence type="ECO:0000256" key="3">
    <source>
        <dbReference type="ARBA" id="ARBA00022723"/>
    </source>
</evidence>
<keyword evidence="14" id="KW-0540">Nuclease</keyword>
<dbReference type="EMBL" id="DF238840">
    <property type="protein sequence ID" value="GAF25058.1"/>
    <property type="molecule type" value="Genomic_DNA"/>
</dbReference>
<keyword evidence="9 12" id="KW-0234">DNA repair</keyword>
<dbReference type="AlphaFoldDB" id="A0A0S6U7T7"/>
<evidence type="ECO:0000256" key="7">
    <source>
        <dbReference type="ARBA" id="ARBA00023014"/>
    </source>
</evidence>
<evidence type="ECO:0000256" key="8">
    <source>
        <dbReference type="ARBA" id="ARBA00023125"/>
    </source>
</evidence>
<protein>
    <recommendedName>
        <fullName evidence="12">Endonuclease III</fullName>
        <ecNumber evidence="12">4.2.99.18</ecNumber>
    </recommendedName>
    <alternativeName>
        <fullName evidence="12">DNA-(apurinic or apyrimidinic site) lyase</fullName>
    </alternativeName>
</protein>
<dbReference type="Proteomes" id="UP000063718">
    <property type="component" value="Unassembled WGS sequence"/>
</dbReference>
<keyword evidence="4 12" id="KW-0227">DNA damage</keyword>
<dbReference type="SMART" id="SM00478">
    <property type="entry name" value="ENDO3c"/>
    <property type="match status" value="1"/>
</dbReference>
<evidence type="ECO:0000256" key="10">
    <source>
        <dbReference type="ARBA" id="ARBA00023239"/>
    </source>
</evidence>
<dbReference type="PROSITE" id="PS01155">
    <property type="entry name" value="ENDONUCLEASE_III_2"/>
    <property type="match status" value="1"/>
</dbReference>
<feature type="binding site" evidence="12">
    <location>
        <position position="227"/>
    </location>
    <ligand>
        <name>[4Fe-4S] cluster</name>
        <dbReference type="ChEBI" id="CHEBI:49883"/>
    </ligand>
</feature>
<keyword evidence="5 12" id="KW-0378">Hydrolase</keyword>
<evidence type="ECO:0000256" key="5">
    <source>
        <dbReference type="ARBA" id="ARBA00022801"/>
    </source>
</evidence>
<dbReference type="Pfam" id="PF00730">
    <property type="entry name" value="HhH-GPD"/>
    <property type="match status" value="1"/>
</dbReference>
<dbReference type="Gene3D" id="1.10.340.30">
    <property type="entry name" value="Hypothetical protein, domain 2"/>
    <property type="match status" value="1"/>
</dbReference>
<dbReference type="PIRSF" id="PIRSF001435">
    <property type="entry name" value="Nth"/>
    <property type="match status" value="1"/>
</dbReference>
<evidence type="ECO:0000256" key="6">
    <source>
        <dbReference type="ARBA" id="ARBA00023004"/>
    </source>
</evidence>
<dbReference type="GO" id="GO:0006285">
    <property type="term" value="P:base-excision repair, AP site formation"/>
    <property type="evidence" value="ECO:0007669"/>
    <property type="project" value="TreeGrafter"/>
</dbReference>
<dbReference type="PANTHER" id="PTHR10359:SF18">
    <property type="entry name" value="ENDONUCLEASE III"/>
    <property type="match status" value="1"/>
</dbReference>
<dbReference type="InterPro" id="IPR004035">
    <property type="entry name" value="Endouclease-III_FeS-bd_BS"/>
</dbReference>
<dbReference type="FunFam" id="1.10.340.30:FF:000001">
    <property type="entry name" value="Endonuclease III"/>
    <property type="match status" value="1"/>
</dbReference>
<evidence type="ECO:0000256" key="2">
    <source>
        <dbReference type="ARBA" id="ARBA00022485"/>
    </source>
</evidence>
<evidence type="ECO:0000313" key="14">
    <source>
        <dbReference type="EMBL" id="GAF25058.1"/>
    </source>
</evidence>
<accession>A0A0S6U7T7</accession>
<proteinExistence type="inferred from homology"/>
<keyword evidence="14" id="KW-0255">Endonuclease</keyword>
<dbReference type="GO" id="GO:0019104">
    <property type="term" value="F:DNA N-glycosylase activity"/>
    <property type="evidence" value="ECO:0007669"/>
    <property type="project" value="UniProtKB-UniRule"/>
</dbReference>
<keyword evidence="2 12" id="KW-0004">4Fe-4S</keyword>
<dbReference type="InterPro" id="IPR000445">
    <property type="entry name" value="HhH_motif"/>
</dbReference>
<comment type="catalytic activity">
    <reaction evidence="12">
        <text>2'-deoxyribonucleotide-(2'-deoxyribose 5'-phosphate)-2'-deoxyribonucleotide-DNA = a 3'-end 2'-deoxyribonucleotide-(2,3-dehydro-2,3-deoxyribose 5'-phosphate)-DNA + a 5'-end 5'-phospho-2'-deoxyribonucleoside-DNA + H(+)</text>
        <dbReference type="Rhea" id="RHEA:66592"/>
        <dbReference type="Rhea" id="RHEA-COMP:13180"/>
        <dbReference type="Rhea" id="RHEA-COMP:16897"/>
        <dbReference type="Rhea" id="RHEA-COMP:17067"/>
        <dbReference type="ChEBI" id="CHEBI:15378"/>
        <dbReference type="ChEBI" id="CHEBI:136412"/>
        <dbReference type="ChEBI" id="CHEBI:157695"/>
        <dbReference type="ChEBI" id="CHEBI:167181"/>
        <dbReference type="EC" id="4.2.99.18"/>
    </reaction>
</comment>
<dbReference type="SMART" id="SM00525">
    <property type="entry name" value="FES"/>
    <property type="match status" value="1"/>
</dbReference>
<keyword evidence="10 12" id="KW-0456">Lyase</keyword>
<dbReference type="PROSITE" id="PS00764">
    <property type="entry name" value="ENDONUCLEASE_III_1"/>
    <property type="match status" value="1"/>
</dbReference>
<dbReference type="InterPro" id="IPR011257">
    <property type="entry name" value="DNA_glycosylase"/>
</dbReference>
<dbReference type="GO" id="GO:0140078">
    <property type="term" value="F:class I DNA-(apurinic or apyrimidinic site) endonuclease activity"/>
    <property type="evidence" value="ECO:0007669"/>
    <property type="project" value="UniProtKB-EC"/>
</dbReference>
<feature type="domain" description="HhH-GPD" evidence="13">
    <location>
        <begin position="62"/>
        <end position="209"/>
    </location>
</feature>
<evidence type="ECO:0000256" key="1">
    <source>
        <dbReference type="ARBA" id="ARBA00008343"/>
    </source>
</evidence>
<keyword evidence="8 12" id="KW-0238">DNA-binding</keyword>
<dbReference type="Pfam" id="PF00633">
    <property type="entry name" value="HHH"/>
    <property type="match status" value="1"/>
</dbReference>
<dbReference type="SUPFAM" id="SSF48150">
    <property type="entry name" value="DNA-glycosylase"/>
    <property type="match status" value="1"/>
</dbReference>
<comment type="similarity">
    <text evidence="1 12">Belongs to the Nth/MutY family.</text>
</comment>
<evidence type="ECO:0000256" key="9">
    <source>
        <dbReference type="ARBA" id="ARBA00023204"/>
    </source>
</evidence>
<keyword evidence="11 12" id="KW-0326">Glycosidase</keyword>
<name>A0A0S6U7T7_NEOTH</name>
<dbReference type="InterPro" id="IPR003265">
    <property type="entry name" value="HhH-GPD_domain"/>
</dbReference>
<feature type="binding site" evidence="12">
    <location>
        <position position="211"/>
    </location>
    <ligand>
        <name>[4Fe-4S] cluster</name>
        <dbReference type="ChEBI" id="CHEBI:49883"/>
    </ligand>
</feature>
<gene>
    <name evidence="12" type="primary">nth</name>
    <name evidence="14" type="ORF">MTY_0387</name>
</gene>
<comment type="cofactor">
    <cofactor evidence="12">
        <name>[4Fe-4S] cluster</name>
        <dbReference type="ChEBI" id="CHEBI:49883"/>
    </cofactor>
    <text evidence="12">Binds 1 [4Fe-4S] cluster.</text>
</comment>
<evidence type="ECO:0000256" key="4">
    <source>
        <dbReference type="ARBA" id="ARBA00022763"/>
    </source>
</evidence>
<comment type="function">
    <text evidence="12">DNA repair enzyme that has both DNA N-glycosylase activity and AP-lyase activity. The DNA N-glycosylase activity releases various damaged pyrimidines from DNA by cleaving the N-glycosidic bond, leaving an AP (apurinic/apyrimidinic) site. The AP-lyase activity cleaves the phosphodiester bond 3' to the AP site by a beta-elimination, leaving a 3'-terminal unsaturated sugar and a product with a terminal 5'-phosphate.</text>
</comment>
<dbReference type="CDD" id="cd00056">
    <property type="entry name" value="ENDO3c"/>
    <property type="match status" value="1"/>
</dbReference>
<dbReference type="InterPro" id="IPR004036">
    <property type="entry name" value="Endonuclease-III-like_CS2"/>
</dbReference>
<feature type="binding site" evidence="12">
    <location>
        <position position="221"/>
    </location>
    <ligand>
        <name>[4Fe-4S] cluster</name>
        <dbReference type="ChEBI" id="CHEBI:49883"/>
    </ligand>
</feature>
<dbReference type="InterPro" id="IPR023170">
    <property type="entry name" value="HhH_base_excis_C"/>
</dbReference>
<organism evidence="14">
    <name type="scientific">Moorella thermoacetica Y72</name>
    <dbReference type="NCBI Taxonomy" id="1325331"/>
    <lineage>
        <taxon>Bacteria</taxon>
        <taxon>Bacillati</taxon>
        <taxon>Bacillota</taxon>
        <taxon>Clostridia</taxon>
        <taxon>Neomoorellales</taxon>
        <taxon>Neomoorellaceae</taxon>
        <taxon>Neomoorella</taxon>
    </lineage>
</organism>
<dbReference type="Gene3D" id="1.10.1670.10">
    <property type="entry name" value="Helix-hairpin-Helix base-excision DNA repair enzymes (C-terminal)"/>
    <property type="match status" value="1"/>
</dbReference>
<evidence type="ECO:0000259" key="13">
    <source>
        <dbReference type="SMART" id="SM00478"/>
    </source>
</evidence>
<keyword evidence="6 12" id="KW-0408">Iron</keyword>
<dbReference type="HAMAP" id="MF_00942">
    <property type="entry name" value="Nth"/>
    <property type="match status" value="1"/>
</dbReference>
<evidence type="ECO:0000256" key="11">
    <source>
        <dbReference type="ARBA" id="ARBA00023295"/>
    </source>
</evidence>
<reference evidence="14" key="1">
    <citation type="journal article" date="2014" name="Gene">
        <title>Genome-guided analysis of transformation efficiency and carbon dioxide assimilation by Moorella thermoacetica Y72.</title>
        <authorList>
            <person name="Tsukahara K."/>
            <person name="Kita A."/>
            <person name="Nakashimada Y."/>
            <person name="Hoshino T."/>
            <person name="Murakami K."/>
        </authorList>
    </citation>
    <scope>NUCLEOTIDE SEQUENCE [LARGE SCALE GENOMIC DNA]</scope>
    <source>
        <strain evidence="14">Y72</strain>
    </source>
</reference>
<dbReference type="FunFam" id="1.10.1670.10:FF:000001">
    <property type="entry name" value="Endonuclease III"/>
    <property type="match status" value="1"/>
</dbReference>